<keyword evidence="8" id="KW-0443">Lipid metabolism</keyword>
<evidence type="ECO:0000313" key="15">
    <source>
        <dbReference type="Proteomes" id="UP001367676"/>
    </source>
</evidence>
<dbReference type="GO" id="GO:0016485">
    <property type="term" value="P:protein processing"/>
    <property type="evidence" value="ECO:0007669"/>
    <property type="project" value="InterPro"/>
</dbReference>
<evidence type="ECO:0000256" key="8">
    <source>
        <dbReference type="ARBA" id="ARBA00023098"/>
    </source>
</evidence>
<feature type="compositionally biased region" description="Basic and acidic residues" evidence="12">
    <location>
        <begin position="536"/>
        <end position="546"/>
    </location>
</feature>
<comment type="domain">
    <text evidence="11">The histidine box domains are involved in binding the catalytic metal ions.</text>
</comment>
<dbReference type="PANTHER" id="PTHR11351">
    <property type="entry name" value="ACYL-COA DESATURASE"/>
    <property type="match status" value="1"/>
</dbReference>
<dbReference type="Pfam" id="PF01080">
    <property type="entry name" value="Presenilin"/>
    <property type="match status" value="2"/>
</dbReference>
<keyword evidence="5" id="KW-0276">Fatty acid metabolism</keyword>
<feature type="compositionally biased region" description="Basic and acidic residues" evidence="12">
    <location>
        <begin position="563"/>
        <end position="577"/>
    </location>
</feature>
<feature type="transmembrane region" description="Helical" evidence="13">
    <location>
        <begin position="49"/>
        <end position="72"/>
    </location>
</feature>
<keyword evidence="4 11" id="KW-0812">Transmembrane</keyword>
<feature type="transmembrane region" description="Helical" evidence="13">
    <location>
        <begin position="20"/>
        <end position="42"/>
    </location>
</feature>
<keyword evidence="7 11" id="KW-0560">Oxidoreductase</keyword>
<dbReference type="PRINTS" id="PR00075">
    <property type="entry name" value="FACDDSATRASE"/>
</dbReference>
<feature type="transmembrane region" description="Helical" evidence="13">
    <location>
        <begin position="164"/>
        <end position="183"/>
    </location>
</feature>
<evidence type="ECO:0000256" key="1">
    <source>
        <dbReference type="ARBA" id="ARBA00004141"/>
    </source>
</evidence>
<evidence type="ECO:0000256" key="3">
    <source>
        <dbReference type="ARBA" id="ARBA00022516"/>
    </source>
</evidence>
<feature type="compositionally biased region" description="Polar residues" evidence="12">
    <location>
        <begin position="579"/>
        <end position="588"/>
    </location>
</feature>
<dbReference type="AlphaFoldDB" id="A0AAN9U1B0"/>
<feature type="transmembrane region" description="Helical" evidence="13">
    <location>
        <begin position="189"/>
        <end position="211"/>
    </location>
</feature>
<dbReference type="Proteomes" id="UP001367676">
    <property type="component" value="Unassembled WGS sequence"/>
</dbReference>
<feature type="region of interest" description="Disordered" evidence="12">
    <location>
        <begin position="331"/>
        <end position="352"/>
    </location>
</feature>
<evidence type="ECO:0000256" key="10">
    <source>
        <dbReference type="ARBA" id="ARBA00023160"/>
    </source>
</evidence>
<dbReference type="GO" id="GO:0005506">
    <property type="term" value="F:iron ion binding"/>
    <property type="evidence" value="ECO:0007669"/>
    <property type="project" value="TreeGrafter"/>
</dbReference>
<evidence type="ECO:0000256" key="2">
    <source>
        <dbReference type="ARBA" id="ARBA00009295"/>
    </source>
</evidence>
<keyword evidence="15" id="KW-1185">Reference proteome</keyword>
<comment type="similarity">
    <text evidence="2 11">Belongs to the fatty acid desaturase type 1 family.</text>
</comment>
<dbReference type="GO" id="GO:0004768">
    <property type="term" value="F:stearoyl-CoA 9-desaturase activity"/>
    <property type="evidence" value="ECO:0007669"/>
    <property type="project" value="TreeGrafter"/>
</dbReference>
<evidence type="ECO:0000256" key="4">
    <source>
        <dbReference type="ARBA" id="ARBA00022692"/>
    </source>
</evidence>
<evidence type="ECO:0000256" key="5">
    <source>
        <dbReference type="ARBA" id="ARBA00022832"/>
    </source>
</evidence>
<dbReference type="CDD" id="cd03505">
    <property type="entry name" value="Delta9-FADS-like"/>
    <property type="match status" value="1"/>
</dbReference>
<dbReference type="GO" id="GO:0006636">
    <property type="term" value="P:unsaturated fatty acid biosynthetic process"/>
    <property type="evidence" value="ECO:0007669"/>
    <property type="project" value="TreeGrafter"/>
</dbReference>
<dbReference type="PANTHER" id="PTHR11351:SF26">
    <property type="entry name" value="FATTY ACID DESATURASE DOMAIN-CONTAINING PROTEIN"/>
    <property type="match status" value="1"/>
</dbReference>
<reference evidence="14 15" key="1">
    <citation type="submission" date="2024-03" db="EMBL/GenBank/DDBJ databases">
        <title>Adaptation during the transition from Ophiocordyceps entomopathogen to insect associate is accompanied by gene loss and intensified selection.</title>
        <authorList>
            <person name="Ward C.M."/>
            <person name="Onetto C.A."/>
            <person name="Borneman A.R."/>
        </authorList>
    </citation>
    <scope>NUCLEOTIDE SEQUENCE [LARGE SCALE GENOMIC DNA]</scope>
    <source>
        <strain evidence="14">AWRI1</strain>
        <tissue evidence="14">Single Adult Female</tissue>
    </source>
</reference>
<dbReference type="InterPro" id="IPR001108">
    <property type="entry name" value="Peptidase_A22A"/>
</dbReference>
<feature type="compositionally biased region" description="Polar residues" evidence="12">
    <location>
        <begin position="501"/>
        <end position="512"/>
    </location>
</feature>
<protein>
    <recommendedName>
        <fullName evidence="16">Acyl-CoA desaturase</fullName>
    </recommendedName>
</protein>
<feature type="region of interest" description="Disordered" evidence="12">
    <location>
        <begin position="495"/>
        <end position="588"/>
    </location>
</feature>
<evidence type="ECO:0000256" key="7">
    <source>
        <dbReference type="ARBA" id="ARBA00023002"/>
    </source>
</evidence>
<keyword evidence="10 11" id="KW-0275">Fatty acid biosynthesis</keyword>
<evidence type="ECO:0000256" key="11">
    <source>
        <dbReference type="RuleBase" id="RU000581"/>
    </source>
</evidence>
<feature type="transmembrane region" description="Helical" evidence="13">
    <location>
        <begin position="417"/>
        <end position="439"/>
    </location>
</feature>
<feature type="transmembrane region" description="Helical" evidence="13">
    <location>
        <begin position="370"/>
        <end position="391"/>
    </location>
</feature>
<comment type="subcellular location">
    <subcellularLocation>
        <location evidence="1">Membrane</location>
        <topology evidence="1">Multi-pass membrane protein</topology>
    </subcellularLocation>
</comment>
<sequence length="588" mass="67364">MDDEIDYNISDTPVKREVVWQNVLLFIYLHMSAVYGLTLLFLHAQFSTIVFTFSLVLFSTISVTLGCHRLWAHRAYKATTFLKLFYLAGHILTSQGSVYEWVLDHRVHHKYHGTELDPYNYKKGFLHAQITSKLFTQHPQIERIKKEIDMSDMQQESLVLWQKTLYWILWLTICVTLPIYVAMEYFNESFVVALFMVGFLRIAISLHYAWLINSATLVWGVDPLDKKSVDTNLIWFVNKSIWPQYHYVVPWDYQVGEYGNYGDGFCNAVLRIFAALGWAYALRTVNADGVRDAVFESTKTGKSIKTCLLLEERNPSYHELIANMNPELMARPERSSSHRPSDPQPTTSNDNQQWEDEFELKYGAEHVIKLFVPVSLCMLVVVFTISNVNFYTTKDVYLIYTPFNETSSDTFTKSWNAIANSLILITVVILMTTLLIVLYKNRYYKVKNDLLYLVAVLTPRGPLRILVETAQERNEPIFPSLIYSAVAYTSVITTTTTQQQEPDQAESSSSPSTEREILVLGASDSEHASQQSDPGVHSDHSRENNPRYRLPRSAAPEPNSADQSRRSSENTAPDRARPTTPSNMAEDS</sequence>
<accession>A0AAN9U1B0</accession>
<feature type="compositionally biased region" description="Basic and acidic residues" evidence="12">
    <location>
        <begin position="331"/>
        <end position="341"/>
    </location>
</feature>
<evidence type="ECO:0000256" key="6">
    <source>
        <dbReference type="ARBA" id="ARBA00022989"/>
    </source>
</evidence>
<evidence type="ECO:0000313" key="14">
    <source>
        <dbReference type="EMBL" id="KAK7603659.1"/>
    </source>
</evidence>
<evidence type="ECO:0000256" key="9">
    <source>
        <dbReference type="ARBA" id="ARBA00023136"/>
    </source>
</evidence>
<dbReference type="InterPro" id="IPR015876">
    <property type="entry name" value="Acyl-CoA_DS"/>
</dbReference>
<name>A0AAN9U1B0_9HEMI</name>
<organism evidence="14 15">
    <name type="scientific">Parthenolecanium corni</name>
    <dbReference type="NCBI Taxonomy" id="536013"/>
    <lineage>
        <taxon>Eukaryota</taxon>
        <taxon>Metazoa</taxon>
        <taxon>Ecdysozoa</taxon>
        <taxon>Arthropoda</taxon>
        <taxon>Hexapoda</taxon>
        <taxon>Insecta</taxon>
        <taxon>Pterygota</taxon>
        <taxon>Neoptera</taxon>
        <taxon>Paraneoptera</taxon>
        <taxon>Hemiptera</taxon>
        <taxon>Sternorrhyncha</taxon>
        <taxon>Coccoidea</taxon>
        <taxon>Coccidae</taxon>
        <taxon>Parthenolecanium</taxon>
    </lineage>
</organism>
<evidence type="ECO:0008006" key="16">
    <source>
        <dbReference type="Google" id="ProtNLM"/>
    </source>
</evidence>
<keyword evidence="3 11" id="KW-0444">Lipid biosynthesis</keyword>
<gene>
    <name evidence="14" type="ORF">V9T40_003658</name>
</gene>
<dbReference type="EMBL" id="JBBCAQ010000006">
    <property type="protein sequence ID" value="KAK7603659.1"/>
    <property type="molecule type" value="Genomic_DNA"/>
</dbReference>
<dbReference type="GO" id="GO:0042500">
    <property type="term" value="F:aspartic endopeptidase activity, intramembrane cleaving"/>
    <property type="evidence" value="ECO:0007669"/>
    <property type="project" value="InterPro"/>
</dbReference>
<evidence type="ECO:0000256" key="13">
    <source>
        <dbReference type="SAM" id="Phobius"/>
    </source>
</evidence>
<comment type="cofactor">
    <cofactor evidence="11">
        <name>Fe(2+)</name>
        <dbReference type="ChEBI" id="CHEBI:29033"/>
    </cofactor>
</comment>
<evidence type="ECO:0000256" key="12">
    <source>
        <dbReference type="SAM" id="MobiDB-lite"/>
    </source>
</evidence>
<dbReference type="GO" id="GO:0005789">
    <property type="term" value="C:endoplasmic reticulum membrane"/>
    <property type="evidence" value="ECO:0007669"/>
    <property type="project" value="TreeGrafter"/>
</dbReference>
<keyword evidence="6 13" id="KW-1133">Transmembrane helix</keyword>
<keyword evidence="9 13" id="KW-0472">Membrane</keyword>
<comment type="caution">
    <text evidence="14">The sequence shown here is derived from an EMBL/GenBank/DDBJ whole genome shotgun (WGS) entry which is preliminary data.</text>
</comment>
<proteinExistence type="inferred from homology"/>